<dbReference type="GO" id="GO:0004523">
    <property type="term" value="F:RNA-DNA hybrid ribonuclease activity"/>
    <property type="evidence" value="ECO:0007669"/>
    <property type="project" value="UniProtKB-EC"/>
</dbReference>
<proteinExistence type="inferred from homology"/>
<dbReference type="Gene3D" id="3.10.10.10">
    <property type="entry name" value="HIV Type 1 Reverse Transcriptase, subunit A, domain 1"/>
    <property type="match status" value="1"/>
</dbReference>
<protein>
    <recommendedName>
        <fullName evidence="2">ribonuclease H</fullName>
        <ecNumber evidence="2">3.1.26.4</ecNumber>
    </recommendedName>
</protein>
<keyword evidence="4" id="KW-1185">Reference proteome</keyword>
<dbReference type="Pfam" id="PF00078">
    <property type="entry name" value="RVT_1"/>
    <property type="match status" value="1"/>
</dbReference>
<reference evidence="5 6" key="1">
    <citation type="submission" date="2025-04" db="UniProtKB">
        <authorList>
            <consortium name="RefSeq"/>
        </authorList>
    </citation>
    <scope>IDENTIFICATION</scope>
</reference>
<dbReference type="GO" id="GO:0006508">
    <property type="term" value="P:proteolysis"/>
    <property type="evidence" value="ECO:0007669"/>
    <property type="project" value="InterPro"/>
</dbReference>
<evidence type="ECO:0000313" key="5">
    <source>
        <dbReference type="RefSeq" id="XP_025052870.1"/>
    </source>
</evidence>
<dbReference type="GO" id="GO:0004190">
    <property type="term" value="F:aspartic-type endopeptidase activity"/>
    <property type="evidence" value="ECO:0007669"/>
    <property type="project" value="InterPro"/>
</dbReference>
<gene>
    <name evidence="5 6" type="primary">LOC112549280</name>
</gene>
<sequence length="312" mass="34780">MATGHTGGLLKSDPTDPRPYAELVVYDATDPAIRRKVLFLLDTGAQINVITPTTPHAKTKKAIKVQGLHAIAVATKVKFTVAGYHRALEAVLGGINILGIPGLRALEPEEQVLQALPISVSKMDQHRPTLHNTSTWRYKPIPMKGPLREALVTLLQRLEQQECIKPVAASTHLSPGWEIAEPGKPNEVRLVVDYREANKRCQPLMKPNASTLPQCLFEMVQFQKGQWYGTTLDLKDMFYSIPIVDSDGILNMCVEGTVYRWTVCPQGYRNAPALATSAMNDTLKDFRTFYTLPEKSELKIWSYVDDLAIMGR</sequence>
<dbReference type="PANTHER" id="PTHR33064:SF29">
    <property type="entry name" value="PEPTIDASE A2 DOMAIN-CONTAINING PROTEIN-RELATED"/>
    <property type="match status" value="1"/>
</dbReference>
<dbReference type="Proteomes" id="UP000189705">
    <property type="component" value="Unplaced"/>
</dbReference>
<dbReference type="InterPro" id="IPR051320">
    <property type="entry name" value="Viral_Replic_Matur_Polypro"/>
</dbReference>
<dbReference type="RefSeq" id="XP_025052870.1">
    <property type="nucleotide sequence ID" value="XM_025197085.1"/>
</dbReference>
<feature type="domain" description="Reverse transcriptase" evidence="3">
    <location>
        <begin position="162"/>
        <end position="312"/>
    </location>
</feature>
<dbReference type="KEGG" id="asn:112549280"/>
<dbReference type="InterPro" id="IPR043128">
    <property type="entry name" value="Rev_trsase/Diguanyl_cyclase"/>
</dbReference>
<organism evidence="4 6">
    <name type="scientific">Alligator sinensis</name>
    <name type="common">Chinese alligator</name>
    <dbReference type="NCBI Taxonomy" id="38654"/>
    <lineage>
        <taxon>Eukaryota</taxon>
        <taxon>Metazoa</taxon>
        <taxon>Chordata</taxon>
        <taxon>Craniata</taxon>
        <taxon>Vertebrata</taxon>
        <taxon>Euteleostomi</taxon>
        <taxon>Archelosauria</taxon>
        <taxon>Archosauria</taxon>
        <taxon>Crocodylia</taxon>
        <taxon>Alligatoridae</taxon>
        <taxon>Alligatorinae</taxon>
        <taxon>Alligator</taxon>
    </lineage>
</organism>
<dbReference type="InterPro" id="IPR000477">
    <property type="entry name" value="RT_dom"/>
</dbReference>
<dbReference type="InterPro" id="IPR043502">
    <property type="entry name" value="DNA/RNA_pol_sf"/>
</dbReference>
<dbReference type="InterPro" id="IPR001969">
    <property type="entry name" value="Aspartic_peptidase_AS"/>
</dbReference>
<dbReference type="PROSITE" id="PS00141">
    <property type="entry name" value="ASP_PROTEASE"/>
    <property type="match status" value="1"/>
</dbReference>
<evidence type="ECO:0000256" key="2">
    <source>
        <dbReference type="ARBA" id="ARBA00012180"/>
    </source>
</evidence>
<evidence type="ECO:0000313" key="6">
    <source>
        <dbReference type="RefSeq" id="XP_025052871.1"/>
    </source>
</evidence>
<evidence type="ECO:0000313" key="4">
    <source>
        <dbReference type="Proteomes" id="UP000189705"/>
    </source>
</evidence>
<dbReference type="STRING" id="38654.A0A3Q0FZ95"/>
<dbReference type="PROSITE" id="PS50878">
    <property type="entry name" value="RT_POL"/>
    <property type="match status" value="1"/>
</dbReference>
<accession>A0A3Q0FZ95</accession>
<evidence type="ECO:0000259" key="3">
    <source>
        <dbReference type="PROSITE" id="PS50878"/>
    </source>
</evidence>
<name>A0A3Q0FZ95_ALLSI</name>
<dbReference type="EC" id="3.1.26.4" evidence="2"/>
<comment type="similarity">
    <text evidence="1">Belongs to the beta type-B retroviral polymerase family. HERV class-II K(HML-2) pol subfamily.</text>
</comment>
<dbReference type="AlphaFoldDB" id="A0A3Q0FZ95"/>
<dbReference type="RefSeq" id="XP_025052871.1">
    <property type="nucleotide sequence ID" value="XM_025197086.1"/>
</dbReference>
<dbReference type="GeneID" id="112549280"/>
<evidence type="ECO:0000256" key="1">
    <source>
        <dbReference type="ARBA" id="ARBA00010879"/>
    </source>
</evidence>
<dbReference type="Gene3D" id="3.30.70.270">
    <property type="match status" value="1"/>
</dbReference>
<dbReference type="PANTHER" id="PTHR33064">
    <property type="entry name" value="POL PROTEIN"/>
    <property type="match status" value="1"/>
</dbReference>
<dbReference type="SUPFAM" id="SSF56672">
    <property type="entry name" value="DNA/RNA polymerases"/>
    <property type="match status" value="1"/>
</dbReference>